<keyword evidence="2 5" id="KW-0238">DNA-binding</keyword>
<accession>A0A1I3DHR5</accession>
<dbReference type="AlphaFoldDB" id="A0A1I3DHR5"/>
<dbReference type="PROSITE" id="PS01117">
    <property type="entry name" value="HTH_MARR_1"/>
    <property type="match status" value="1"/>
</dbReference>
<dbReference type="InterPro" id="IPR023187">
    <property type="entry name" value="Tscrpt_reg_MarR-type_CS"/>
</dbReference>
<dbReference type="InterPro" id="IPR039422">
    <property type="entry name" value="MarR/SlyA-like"/>
</dbReference>
<protein>
    <submittedName>
        <fullName evidence="5">DNA-binding transcriptional regulator, MarR family</fullName>
    </submittedName>
</protein>
<evidence type="ECO:0000256" key="2">
    <source>
        <dbReference type="ARBA" id="ARBA00023125"/>
    </source>
</evidence>
<reference evidence="5 6" key="1">
    <citation type="submission" date="2016-10" db="EMBL/GenBank/DDBJ databases">
        <authorList>
            <person name="de Groot N.N."/>
        </authorList>
    </citation>
    <scope>NUCLEOTIDE SEQUENCE [LARGE SCALE GENOMIC DNA]</scope>
    <source>
        <strain evidence="5 6">Z108</strain>
    </source>
</reference>
<dbReference type="SMART" id="SM00347">
    <property type="entry name" value="HTH_MARR"/>
    <property type="match status" value="1"/>
</dbReference>
<dbReference type="InterPro" id="IPR036388">
    <property type="entry name" value="WH-like_DNA-bd_sf"/>
</dbReference>
<dbReference type="InterPro" id="IPR000835">
    <property type="entry name" value="HTH_MarR-typ"/>
</dbReference>
<dbReference type="GO" id="GO:0003677">
    <property type="term" value="F:DNA binding"/>
    <property type="evidence" value="ECO:0007669"/>
    <property type="project" value="UniProtKB-KW"/>
</dbReference>
<dbReference type="PANTHER" id="PTHR33164">
    <property type="entry name" value="TRANSCRIPTIONAL REGULATOR, MARR FAMILY"/>
    <property type="match status" value="1"/>
</dbReference>
<organism evidence="5 6">
    <name type="scientific">Selenomonas ruminantium</name>
    <dbReference type="NCBI Taxonomy" id="971"/>
    <lineage>
        <taxon>Bacteria</taxon>
        <taxon>Bacillati</taxon>
        <taxon>Bacillota</taxon>
        <taxon>Negativicutes</taxon>
        <taxon>Selenomonadales</taxon>
        <taxon>Selenomonadaceae</taxon>
        <taxon>Selenomonas</taxon>
    </lineage>
</organism>
<dbReference type="Gene3D" id="1.10.10.10">
    <property type="entry name" value="Winged helix-like DNA-binding domain superfamily/Winged helix DNA-binding domain"/>
    <property type="match status" value="1"/>
</dbReference>
<dbReference type="RefSeq" id="WP_075442658.1">
    <property type="nucleotide sequence ID" value="NZ_FOQK01000006.1"/>
</dbReference>
<keyword evidence="3" id="KW-0804">Transcription</keyword>
<dbReference type="PANTHER" id="PTHR33164:SF64">
    <property type="entry name" value="TRANSCRIPTIONAL REGULATOR SLYA"/>
    <property type="match status" value="1"/>
</dbReference>
<sequence length="142" mass="16554">MTMRIDDTLGYLICRTARKVHRHIEKIFSPYGLTVEQWVAMKILAEKPDVSQKELAMQMKKDPNTVKAIVDRLIKKDYVKREQNPVDRRAFLLQLTAAGRLLVDKLATADEQENRQLERELGEADTANMKKMLVQIEEMIRE</sequence>
<feature type="domain" description="HTH marR-type" evidence="4">
    <location>
        <begin position="6"/>
        <end position="138"/>
    </location>
</feature>
<evidence type="ECO:0000259" key="4">
    <source>
        <dbReference type="PROSITE" id="PS50995"/>
    </source>
</evidence>
<dbReference type="OrthoDB" id="9799663at2"/>
<dbReference type="InterPro" id="IPR036390">
    <property type="entry name" value="WH_DNA-bd_sf"/>
</dbReference>
<name>A0A1I3DHR5_SELRU</name>
<evidence type="ECO:0000256" key="1">
    <source>
        <dbReference type="ARBA" id="ARBA00023015"/>
    </source>
</evidence>
<dbReference type="PROSITE" id="PS50995">
    <property type="entry name" value="HTH_MARR_2"/>
    <property type="match status" value="1"/>
</dbReference>
<evidence type="ECO:0000256" key="3">
    <source>
        <dbReference type="ARBA" id="ARBA00023163"/>
    </source>
</evidence>
<dbReference type="Proteomes" id="UP000183639">
    <property type="component" value="Unassembled WGS sequence"/>
</dbReference>
<evidence type="ECO:0000313" key="5">
    <source>
        <dbReference type="EMBL" id="SFH86041.1"/>
    </source>
</evidence>
<evidence type="ECO:0000313" key="6">
    <source>
        <dbReference type="Proteomes" id="UP000183639"/>
    </source>
</evidence>
<proteinExistence type="predicted"/>
<dbReference type="Pfam" id="PF01047">
    <property type="entry name" value="MarR"/>
    <property type="match status" value="1"/>
</dbReference>
<dbReference type="GO" id="GO:0006950">
    <property type="term" value="P:response to stress"/>
    <property type="evidence" value="ECO:0007669"/>
    <property type="project" value="TreeGrafter"/>
</dbReference>
<dbReference type="GO" id="GO:0003700">
    <property type="term" value="F:DNA-binding transcription factor activity"/>
    <property type="evidence" value="ECO:0007669"/>
    <property type="project" value="InterPro"/>
</dbReference>
<dbReference type="SUPFAM" id="SSF46785">
    <property type="entry name" value="Winged helix' DNA-binding domain"/>
    <property type="match status" value="1"/>
</dbReference>
<dbReference type="EMBL" id="FOQK01000006">
    <property type="protein sequence ID" value="SFH86041.1"/>
    <property type="molecule type" value="Genomic_DNA"/>
</dbReference>
<gene>
    <name evidence="5" type="ORF">SAMN04487861_10695</name>
</gene>
<keyword evidence="1" id="KW-0805">Transcription regulation</keyword>
<dbReference type="PRINTS" id="PR00598">
    <property type="entry name" value="HTHMARR"/>
</dbReference>